<organism evidence="1 2">
    <name type="scientific">Vanrija albida</name>
    <dbReference type="NCBI Taxonomy" id="181172"/>
    <lineage>
        <taxon>Eukaryota</taxon>
        <taxon>Fungi</taxon>
        <taxon>Dikarya</taxon>
        <taxon>Basidiomycota</taxon>
        <taxon>Agaricomycotina</taxon>
        <taxon>Tremellomycetes</taxon>
        <taxon>Trichosporonales</taxon>
        <taxon>Trichosporonaceae</taxon>
        <taxon>Vanrija</taxon>
    </lineage>
</organism>
<reference evidence="1 2" key="1">
    <citation type="submission" date="2023-08" db="EMBL/GenBank/DDBJ databases">
        <title>Annotated Genome Sequence of Vanrija albida AlHP1.</title>
        <authorList>
            <person name="Herzog R."/>
        </authorList>
    </citation>
    <scope>NUCLEOTIDE SEQUENCE [LARGE SCALE GENOMIC DNA]</scope>
    <source>
        <strain evidence="1 2">AlHP1</strain>
    </source>
</reference>
<name>A0ABR3Q6I2_9TREE</name>
<proteinExistence type="predicted"/>
<keyword evidence="2" id="KW-1185">Reference proteome</keyword>
<comment type="caution">
    <text evidence="1">The sequence shown here is derived from an EMBL/GenBank/DDBJ whole genome shotgun (WGS) entry which is preliminary data.</text>
</comment>
<evidence type="ECO:0000313" key="2">
    <source>
        <dbReference type="Proteomes" id="UP001565368"/>
    </source>
</evidence>
<evidence type="ECO:0000313" key="1">
    <source>
        <dbReference type="EMBL" id="KAL1410255.1"/>
    </source>
</evidence>
<dbReference type="GeneID" id="95985304"/>
<gene>
    <name evidence="1" type="ORF">Q8F55_004261</name>
</gene>
<dbReference type="Proteomes" id="UP001565368">
    <property type="component" value="Unassembled WGS sequence"/>
</dbReference>
<dbReference type="RefSeq" id="XP_069210199.1">
    <property type="nucleotide sequence ID" value="XM_069352781.1"/>
</dbReference>
<protein>
    <submittedName>
        <fullName evidence="1">Uncharacterized protein</fullName>
    </submittedName>
</protein>
<sequence length="262" mass="28098">MASPNQRSVHLPISRPAPMGKVPDPSVSLHLALAWLLIRATPANDHGVILNLYSMSFVAAILDVIAQEAFEVNPAPGTYASLRASTDALISREAATIARANAKRRARGQAVSPEHEQAEADDSWLGAFVSVPAQVALTPSRVTLQTSTMAARSSTVSLLPGLCSHAAIEREIRNRISEDNEETLEGVEPLERRSPLGLFFRSMLVSLRRMSFDETAVLSAQVAEWCGIKLGEGSHVPLAWSLLRSAATSEPKSSPALSSVTE</sequence>
<accession>A0ABR3Q6I2</accession>
<dbReference type="EMBL" id="JBBXJM010000003">
    <property type="protein sequence ID" value="KAL1410255.1"/>
    <property type="molecule type" value="Genomic_DNA"/>
</dbReference>